<feature type="transmembrane region" description="Helical" evidence="5">
    <location>
        <begin position="16"/>
        <end position="36"/>
    </location>
</feature>
<dbReference type="EMBL" id="JBHSLC010000060">
    <property type="protein sequence ID" value="MFC5357964.1"/>
    <property type="molecule type" value="Genomic_DNA"/>
</dbReference>
<comment type="caution">
    <text evidence="6">The sequence shown here is derived from an EMBL/GenBank/DDBJ whole genome shotgun (WGS) entry which is preliminary data.</text>
</comment>
<feature type="non-terminal residue" evidence="6">
    <location>
        <position position="1"/>
    </location>
</feature>
<reference evidence="7" key="1">
    <citation type="journal article" date="2019" name="Int. J. Syst. Evol. Microbiol.">
        <title>The Global Catalogue of Microorganisms (GCM) 10K type strain sequencing project: providing services to taxonomists for standard genome sequencing and annotation.</title>
        <authorList>
            <consortium name="The Broad Institute Genomics Platform"/>
            <consortium name="The Broad Institute Genome Sequencing Center for Infectious Disease"/>
            <person name="Wu L."/>
            <person name="Ma J."/>
        </authorList>
    </citation>
    <scope>NUCLEOTIDE SEQUENCE [LARGE SCALE GENOMIC DNA]</scope>
    <source>
        <strain evidence="7">CCUG 58760</strain>
    </source>
</reference>
<gene>
    <name evidence="6" type="ORF">ACFPMG_23500</name>
</gene>
<dbReference type="Pfam" id="PF01027">
    <property type="entry name" value="Bax1-I"/>
    <property type="match status" value="1"/>
</dbReference>
<proteinExistence type="predicted"/>
<keyword evidence="3 5" id="KW-1133">Transmembrane helix</keyword>
<accession>A0ABW0GAX5</accession>
<dbReference type="InterPro" id="IPR006214">
    <property type="entry name" value="Bax_inhibitor_1-related"/>
</dbReference>
<evidence type="ECO:0000313" key="6">
    <source>
        <dbReference type="EMBL" id="MFC5357964.1"/>
    </source>
</evidence>
<organism evidence="6 7">
    <name type="scientific">Azospirillum himalayense</name>
    <dbReference type="NCBI Taxonomy" id="654847"/>
    <lineage>
        <taxon>Bacteria</taxon>
        <taxon>Pseudomonadati</taxon>
        <taxon>Pseudomonadota</taxon>
        <taxon>Alphaproteobacteria</taxon>
        <taxon>Rhodospirillales</taxon>
        <taxon>Azospirillaceae</taxon>
        <taxon>Azospirillum</taxon>
    </lineage>
</organism>
<dbReference type="Proteomes" id="UP001596166">
    <property type="component" value="Unassembled WGS sequence"/>
</dbReference>
<evidence type="ECO:0000256" key="2">
    <source>
        <dbReference type="ARBA" id="ARBA00022692"/>
    </source>
</evidence>
<evidence type="ECO:0000256" key="4">
    <source>
        <dbReference type="ARBA" id="ARBA00023136"/>
    </source>
</evidence>
<dbReference type="RefSeq" id="WP_376997642.1">
    <property type="nucleotide sequence ID" value="NZ_JBHSLC010000060.1"/>
</dbReference>
<evidence type="ECO:0000256" key="5">
    <source>
        <dbReference type="SAM" id="Phobius"/>
    </source>
</evidence>
<sequence>KEEYAEGYGHEGNTKLAVMGALSLYLNFINLFQMLLQLMGNRNE</sequence>
<evidence type="ECO:0000256" key="3">
    <source>
        <dbReference type="ARBA" id="ARBA00022989"/>
    </source>
</evidence>
<evidence type="ECO:0000313" key="7">
    <source>
        <dbReference type="Proteomes" id="UP001596166"/>
    </source>
</evidence>
<name>A0ABW0GAX5_9PROT</name>
<evidence type="ECO:0000256" key="1">
    <source>
        <dbReference type="ARBA" id="ARBA00004141"/>
    </source>
</evidence>
<keyword evidence="2 5" id="KW-0812">Transmembrane</keyword>
<protein>
    <submittedName>
        <fullName evidence="6">Bax inhibitor-1 family protein</fullName>
    </submittedName>
</protein>
<comment type="subcellular location">
    <subcellularLocation>
        <location evidence="1">Membrane</location>
        <topology evidence="1">Multi-pass membrane protein</topology>
    </subcellularLocation>
</comment>
<keyword evidence="7" id="KW-1185">Reference proteome</keyword>
<keyword evidence="4 5" id="KW-0472">Membrane</keyword>